<proteinExistence type="predicted"/>
<keyword evidence="3" id="KW-1185">Reference proteome</keyword>
<comment type="caution">
    <text evidence="2">The sequence shown here is derived from an EMBL/GenBank/DDBJ whole genome shotgun (WGS) entry which is preliminary data.</text>
</comment>
<organism evidence="2 3">
    <name type="scientific">Croceivirga radicis</name>
    <dbReference type="NCBI Taxonomy" id="1929488"/>
    <lineage>
        <taxon>Bacteria</taxon>
        <taxon>Pseudomonadati</taxon>
        <taxon>Bacteroidota</taxon>
        <taxon>Flavobacteriia</taxon>
        <taxon>Flavobacteriales</taxon>
        <taxon>Flavobacteriaceae</taxon>
        <taxon>Croceivirga</taxon>
    </lineage>
</organism>
<sequence length="129" mass="14002">MKTKISFLALFAFLVTTITVAQESYTDVVSVGDVMIIGSPSGNSYEHVEIPRKNFIIKKGGIANISSIAQNKVEVTDLKTKNGTTLVSLKKMDGKKFFNAYRILKADLNGAINSGELKLLKGGKSEMSK</sequence>
<dbReference type="RefSeq" id="WP_010518073.1">
    <property type="nucleotide sequence ID" value="NZ_AFOE01000018.1"/>
</dbReference>
<keyword evidence="1" id="KW-0732">Signal</keyword>
<dbReference type="EMBL" id="MTBC01000001">
    <property type="protein sequence ID" value="OQD44491.1"/>
    <property type="molecule type" value="Genomic_DNA"/>
</dbReference>
<evidence type="ECO:0000313" key="3">
    <source>
        <dbReference type="Proteomes" id="UP000191680"/>
    </source>
</evidence>
<dbReference type="OrthoDB" id="1446823at2"/>
<gene>
    <name evidence="2" type="ORF">BUL40_02780</name>
</gene>
<dbReference type="AlphaFoldDB" id="A0A1V6LWD0"/>
<evidence type="ECO:0000313" key="2">
    <source>
        <dbReference type="EMBL" id="OQD44491.1"/>
    </source>
</evidence>
<feature type="chain" id="PRO_5010737015" description="Auto-transporter adhesin head GIN domain-containing protein" evidence="1">
    <location>
        <begin position="22"/>
        <end position="129"/>
    </location>
</feature>
<evidence type="ECO:0000256" key="1">
    <source>
        <dbReference type="SAM" id="SignalP"/>
    </source>
</evidence>
<accession>A0A1V6LWD0</accession>
<evidence type="ECO:0008006" key="4">
    <source>
        <dbReference type="Google" id="ProtNLM"/>
    </source>
</evidence>
<reference evidence="2 3" key="1">
    <citation type="submission" date="2016-12" db="EMBL/GenBank/DDBJ databases">
        <authorList>
            <person name="Song W.-J."/>
            <person name="Kurnit D.M."/>
        </authorList>
    </citation>
    <scope>NUCLEOTIDE SEQUENCE [LARGE SCALE GENOMIC DNA]</scope>
    <source>
        <strain evidence="2 3">HSG9</strain>
    </source>
</reference>
<feature type="signal peptide" evidence="1">
    <location>
        <begin position="1"/>
        <end position="21"/>
    </location>
</feature>
<dbReference type="Proteomes" id="UP000191680">
    <property type="component" value="Unassembled WGS sequence"/>
</dbReference>
<name>A0A1V6LWD0_9FLAO</name>
<protein>
    <recommendedName>
        <fullName evidence="4">Auto-transporter adhesin head GIN domain-containing protein</fullName>
    </recommendedName>
</protein>